<dbReference type="PANTHER" id="PTHR34846:SF11">
    <property type="entry name" value="4-CARBOXYMUCONOLACTONE DECARBOXYLASE FAMILY PROTEIN (AFU_ORTHOLOGUE AFUA_6G11590)"/>
    <property type="match status" value="1"/>
</dbReference>
<dbReference type="PANTHER" id="PTHR34846">
    <property type="entry name" value="4-CARBOXYMUCONOLACTONE DECARBOXYLASE FAMILY PROTEIN (AFU_ORTHOLOGUE AFUA_6G11590)"/>
    <property type="match status" value="1"/>
</dbReference>
<evidence type="ECO:0000313" key="2">
    <source>
        <dbReference type="Proteomes" id="UP000255518"/>
    </source>
</evidence>
<dbReference type="AlphaFoldDB" id="A0A377V0Y2"/>
<sequence>MFDDQEWMLITLTDQSTINVNVDAAVIASLKNLFGETKTVEAVATVAAYNMVSRFLVALDI</sequence>
<reference evidence="1 2" key="1">
    <citation type="submission" date="2018-06" db="EMBL/GenBank/DDBJ databases">
        <authorList>
            <consortium name="Pathogen Informatics"/>
            <person name="Doyle S."/>
        </authorList>
    </citation>
    <scope>NUCLEOTIDE SEQUENCE [LARGE SCALE GENOMIC DNA]</scope>
    <source>
        <strain evidence="1 2">NCTC13443</strain>
    </source>
</reference>
<organism evidence="1 2">
    <name type="scientific">Klebsiella pneumoniae</name>
    <dbReference type="NCBI Taxonomy" id="573"/>
    <lineage>
        <taxon>Bacteria</taxon>
        <taxon>Pseudomonadati</taxon>
        <taxon>Pseudomonadota</taxon>
        <taxon>Gammaproteobacteria</taxon>
        <taxon>Enterobacterales</taxon>
        <taxon>Enterobacteriaceae</taxon>
        <taxon>Klebsiella/Raoultella group</taxon>
        <taxon>Klebsiella</taxon>
        <taxon>Klebsiella pneumoniae complex</taxon>
    </lineage>
</organism>
<dbReference type="Proteomes" id="UP000255518">
    <property type="component" value="Unassembled WGS sequence"/>
</dbReference>
<dbReference type="Gene3D" id="1.20.1290.10">
    <property type="entry name" value="AhpD-like"/>
    <property type="match status" value="1"/>
</dbReference>
<proteinExistence type="predicted"/>
<dbReference type="SUPFAM" id="SSF69118">
    <property type="entry name" value="AhpD-like"/>
    <property type="match status" value="1"/>
</dbReference>
<gene>
    <name evidence="1" type="ORF">NCTC13443_03879</name>
</gene>
<accession>A0A377V0Y2</accession>
<name>A0A377V0Y2_KLEPN</name>
<dbReference type="EMBL" id="UGKT01000001">
    <property type="protein sequence ID" value="STT03514.1"/>
    <property type="molecule type" value="Genomic_DNA"/>
</dbReference>
<dbReference type="InterPro" id="IPR029032">
    <property type="entry name" value="AhpD-like"/>
</dbReference>
<evidence type="ECO:0000313" key="1">
    <source>
        <dbReference type="EMBL" id="STT03514.1"/>
    </source>
</evidence>
<protein>
    <submittedName>
        <fullName evidence="1">Uncharacterized protein</fullName>
    </submittedName>
</protein>